<name>A0AAV0XZK9_9HEMI</name>
<dbReference type="AlphaFoldDB" id="A0AAV0XZK9"/>
<evidence type="ECO:0000313" key="2">
    <source>
        <dbReference type="Proteomes" id="UP001160148"/>
    </source>
</evidence>
<keyword evidence="2" id="KW-1185">Reference proteome</keyword>
<sequence>MTFNCQSLNSQKYDLQDSVTRQTNVILLSETCMSNDYPIDIPNFNCIVHFKRDTVSKGGVAIYQNNNDTINNMTPNIDINVANVVDLMLDTHMLEIFVRAYANFKMA</sequence>
<gene>
    <name evidence="1" type="ORF">MEUPH1_LOCUS26487</name>
</gene>
<reference evidence="1 2" key="1">
    <citation type="submission" date="2023-01" db="EMBL/GenBank/DDBJ databases">
        <authorList>
            <person name="Whitehead M."/>
        </authorList>
    </citation>
    <scope>NUCLEOTIDE SEQUENCE [LARGE SCALE GENOMIC DNA]</scope>
</reference>
<evidence type="ECO:0000313" key="1">
    <source>
        <dbReference type="EMBL" id="CAI6372641.1"/>
    </source>
</evidence>
<dbReference type="EMBL" id="CARXXK010001057">
    <property type="protein sequence ID" value="CAI6372641.1"/>
    <property type="molecule type" value="Genomic_DNA"/>
</dbReference>
<dbReference type="Proteomes" id="UP001160148">
    <property type="component" value="Unassembled WGS sequence"/>
</dbReference>
<accession>A0AAV0XZK9</accession>
<organism evidence="1 2">
    <name type="scientific">Macrosiphum euphorbiae</name>
    <name type="common">potato aphid</name>
    <dbReference type="NCBI Taxonomy" id="13131"/>
    <lineage>
        <taxon>Eukaryota</taxon>
        <taxon>Metazoa</taxon>
        <taxon>Ecdysozoa</taxon>
        <taxon>Arthropoda</taxon>
        <taxon>Hexapoda</taxon>
        <taxon>Insecta</taxon>
        <taxon>Pterygota</taxon>
        <taxon>Neoptera</taxon>
        <taxon>Paraneoptera</taxon>
        <taxon>Hemiptera</taxon>
        <taxon>Sternorrhyncha</taxon>
        <taxon>Aphidomorpha</taxon>
        <taxon>Aphidoidea</taxon>
        <taxon>Aphididae</taxon>
        <taxon>Macrosiphini</taxon>
        <taxon>Macrosiphum</taxon>
    </lineage>
</organism>
<comment type="caution">
    <text evidence="1">The sequence shown here is derived from an EMBL/GenBank/DDBJ whole genome shotgun (WGS) entry which is preliminary data.</text>
</comment>
<proteinExistence type="predicted"/>
<protein>
    <submittedName>
        <fullName evidence="1">Uncharacterized protein</fullName>
    </submittedName>
</protein>